<dbReference type="AlphaFoldDB" id="A0A9D2HJT8"/>
<keyword evidence="2" id="KW-1133">Transmembrane helix</keyword>
<feature type="region of interest" description="Disordered" evidence="1">
    <location>
        <begin position="354"/>
        <end position="380"/>
    </location>
</feature>
<sequence length="380" mass="39278">MDTRSRTLGSGSAARCIWRATRAVRNLLLFAVLVMLTACGGWRPNASTFGGGSGTKDDPYLIATETHLRNVGINSLYFDGKYLLLTADIALSGPLCPIGADLHGFGGIFDGGGHTISELRMTTKCPEYGGLFGVVNKNGQIRNLTVETSMEEIAGPHQWAARTGAIASFNMGRIENCTSRGLLKNGEIIGGIVGVNKGIVRNCTNDATIEVKKPDGEGGFASGGGIAGASMTEGALLDEVVVSGSLNNGRVTVEGNHTAMAGGIVASCSGSSRIEDCVNEGTVSARARKSAYGESDVYVGGVVGLIAGATAERCVNRGKVRATGHENVYVSGIAGKIRGARLIECRSEDAVRAKGNPGRQGAVVGGKGVENTISNSGKRR</sequence>
<keyword evidence="2" id="KW-0472">Membrane</keyword>
<dbReference type="Gene3D" id="2.160.20.110">
    <property type="match status" value="1"/>
</dbReference>
<dbReference type="Proteomes" id="UP000823821">
    <property type="component" value="Unassembled WGS sequence"/>
</dbReference>
<protein>
    <recommendedName>
        <fullName evidence="5">GLUG domain-containing protein</fullName>
    </recommendedName>
</protein>
<evidence type="ECO:0000313" key="3">
    <source>
        <dbReference type="EMBL" id="HJA78245.1"/>
    </source>
</evidence>
<reference evidence="3" key="2">
    <citation type="submission" date="2021-04" db="EMBL/GenBank/DDBJ databases">
        <authorList>
            <person name="Gilroy R."/>
        </authorList>
    </citation>
    <scope>NUCLEOTIDE SEQUENCE</scope>
    <source>
        <strain evidence="3">5032</strain>
    </source>
</reference>
<reference evidence="3" key="1">
    <citation type="journal article" date="2021" name="PeerJ">
        <title>Extensive microbial diversity within the chicken gut microbiome revealed by metagenomics and culture.</title>
        <authorList>
            <person name="Gilroy R."/>
            <person name="Ravi A."/>
            <person name="Getino M."/>
            <person name="Pursley I."/>
            <person name="Horton D.L."/>
            <person name="Alikhan N.F."/>
            <person name="Baker D."/>
            <person name="Gharbi K."/>
            <person name="Hall N."/>
            <person name="Watson M."/>
            <person name="Adriaenssens E.M."/>
            <person name="Foster-Nyarko E."/>
            <person name="Jarju S."/>
            <person name="Secka A."/>
            <person name="Antonio M."/>
            <person name="Oren A."/>
            <person name="Chaudhuri R.R."/>
            <person name="La Ragione R."/>
            <person name="Hildebrand F."/>
            <person name="Pallen M.J."/>
        </authorList>
    </citation>
    <scope>NUCLEOTIDE SEQUENCE</scope>
    <source>
        <strain evidence="3">5032</strain>
    </source>
</reference>
<organism evidence="3 4">
    <name type="scientific">Candidatus Desulfovibrio intestinavium</name>
    <dbReference type="NCBI Taxonomy" id="2838534"/>
    <lineage>
        <taxon>Bacteria</taxon>
        <taxon>Pseudomonadati</taxon>
        <taxon>Thermodesulfobacteriota</taxon>
        <taxon>Desulfovibrionia</taxon>
        <taxon>Desulfovibrionales</taxon>
        <taxon>Desulfovibrionaceae</taxon>
        <taxon>Desulfovibrio</taxon>
    </lineage>
</organism>
<name>A0A9D2HJT8_9BACT</name>
<feature type="compositionally biased region" description="Polar residues" evidence="1">
    <location>
        <begin position="371"/>
        <end position="380"/>
    </location>
</feature>
<gene>
    <name evidence="3" type="ORF">H9784_01550</name>
</gene>
<accession>A0A9D2HJT8</accession>
<proteinExistence type="predicted"/>
<evidence type="ECO:0000256" key="1">
    <source>
        <dbReference type="SAM" id="MobiDB-lite"/>
    </source>
</evidence>
<keyword evidence="2" id="KW-0812">Transmembrane</keyword>
<feature type="transmembrane region" description="Helical" evidence="2">
    <location>
        <begin position="23"/>
        <end position="43"/>
    </location>
</feature>
<evidence type="ECO:0000256" key="2">
    <source>
        <dbReference type="SAM" id="Phobius"/>
    </source>
</evidence>
<dbReference type="EMBL" id="DWZD01000011">
    <property type="protein sequence ID" value="HJA78245.1"/>
    <property type="molecule type" value="Genomic_DNA"/>
</dbReference>
<evidence type="ECO:0000313" key="4">
    <source>
        <dbReference type="Proteomes" id="UP000823821"/>
    </source>
</evidence>
<comment type="caution">
    <text evidence="3">The sequence shown here is derived from an EMBL/GenBank/DDBJ whole genome shotgun (WGS) entry which is preliminary data.</text>
</comment>
<evidence type="ECO:0008006" key="5">
    <source>
        <dbReference type="Google" id="ProtNLM"/>
    </source>
</evidence>